<protein>
    <submittedName>
        <fullName evidence="2">Uncharacterized protein</fullName>
    </submittedName>
</protein>
<gene>
    <name evidence="2" type="ORF">CfE428DRAFT_6063</name>
</gene>
<evidence type="ECO:0000256" key="1">
    <source>
        <dbReference type="SAM" id="MobiDB-lite"/>
    </source>
</evidence>
<dbReference type="AlphaFoldDB" id="B4DAX2"/>
<proteinExistence type="predicted"/>
<dbReference type="Gene3D" id="2.60.120.260">
    <property type="entry name" value="Galactose-binding domain-like"/>
    <property type="match status" value="1"/>
</dbReference>
<name>B4DAX2_9BACT</name>
<keyword evidence="3" id="KW-1185">Reference proteome</keyword>
<organism evidence="2 3">
    <name type="scientific">Chthoniobacter flavus Ellin428</name>
    <dbReference type="NCBI Taxonomy" id="497964"/>
    <lineage>
        <taxon>Bacteria</taxon>
        <taxon>Pseudomonadati</taxon>
        <taxon>Verrucomicrobiota</taxon>
        <taxon>Spartobacteria</taxon>
        <taxon>Chthoniobacterales</taxon>
        <taxon>Chthoniobacteraceae</taxon>
        <taxon>Chthoniobacter</taxon>
    </lineage>
</organism>
<feature type="region of interest" description="Disordered" evidence="1">
    <location>
        <begin position="192"/>
        <end position="254"/>
    </location>
</feature>
<evidence type="ECO:0000313" key="3">
    <source>
        <dbReference type="Proteomes" id="UP000005824"/>
    </source>
</evidence>
<dbReference type="InParanoid" id="B4DAX2"/>
<accession>B4DAX2</accession>
<comment type="caution">
    <text evidence="2">The sequence shown here is derived from an EMBL/GenBank/DDBJ whole genome shotgun (WGS) entry which is preliminary data.</text>
</comment>
<evidence type="ECO:0000313" key="2">
    <source>
        <dbReference type="EMBL" id="EDY16444.1"/>
    </source>
</evidence>
<feature type="compositionally biased region" description="Pro residues" evidence="1">
    <location>
        <begin position="226"/>
        <end position="247"/>
    </location>
</feature>
<reference evidence="2 3" key="1">
    <citation type="journal article" date="2011" name="J. Bacteriol.">
        <title>Genome sequence of Chthoniobacter flavus Ellin428, an aerobic heterotrophic soil bacterium.</title>
        <authorList>
            <person name="Kant R."/>
            <person name="van Passel M.W."/>
            <person name="Palva A."/>
            <person name="Lucas S."/>
            <person name="Lapidus A."/>
            <person name="Glavina Del Rio T."/>
            <person name="Dalin E."/>
            <person name="Tice H."/>
            <person name="Bruce D."/>
            <person name="Goodwin L."/>
            <person name="Pitluck S."/>
            <person name="Larimer F.W."/>
            <person name="Land M.L."/>
            <person name="Hauser L."/>
            <person name="Sangwan P."/>
            <person name="de Vos W.M."/>
            <person name="Janssen P.H."/>
            <person name="Smidt H."/>
        </authorList>
    </citation>
    <scope>NUCLEOTIDE SEQUENCE [LARGE SCALE GENOMIC DNA]</scope>
    <source>
        <strain evidence="2 3">Ellin428</strain>
    </source>
</reference>
<sequence length="385" mass="42031">MNNSPFGKSAFKESLPKVFPFMARTPNSQGLVFRAARFFGAILFLGFSGLAADTPNNLISNGGFEAGMQIWRGDGKIVLLPDGNRVCEIEASKSRMKDLKQEFHLRQLQQVEVVFRARAINYTGPGLRISMHQHGGGSIIWNRDLPADGSWRSYRILYTRATATNDLRELNIATLLGSGSVQIDDVEVREPSKIAGDEPTPPTVAPTATPAPQATPLPPAVAKQLPLPPIQPTQPKPVNQPPQPSLPPGTFGSLEQVMNSAPAEALEKVKDEATRQEGAAELADYFSKNVKGKPARFRVKIDEARPEISKPKEFLVHVSDIPATTWNGARIAVWMWVRFTEENPTAAEKLSVGSERTISGVITRCLIAKGGRPRIDIDVGQAKVE</sequence>
<dbReference type="EMBL" id="ABVL01000033">
    <property type="protein sequence ID" value="EDY16444.1"/>
    <property type="molecule type" value="Genomic_DNA"/>
</dbReference>
<dbReference type="Proteomes" id="UP000005824">
    <property type="component" value="Unassembled WGS sequence"/>
</dbReference>